<gene>
    <name evidence="2" type="ORF">ACFFPJ_13640</name>
</gene>
<reference evidence="2 3" key="1">
    <citation type="submission" date="2024-09" db="EMBL/GenBank/DDBJ databases">
        <authorList>
            <person name="Sun Q."/>
            <person name="Mori K."/>
        </authorList>
    </citation>
    <scope>NUCLEOTIDE SEQUENCE [LARGE SCALE GENOMIC DNA]</scope>
    <source>
        <strain evidence="2 3">JCM 1342</strain>
    </source>
</reference>
<accession>A0ABV5T4K4</accession>
<proteinExistence type="predicted"/>
<keyword evidence="3" id="KW-1185">Reference proteome</keyword>
<evidence type="ECO:0000313" key="3">
    <source>
        <dbReference type="Proteomes" id="UP001589611"/>
    </source>
</evidence>
<feature type="transmembrane region" description="Helical" evidence="1">
    <location>
        <begin position="109"/>
        <end position="128"/>
    </location>
</feature>
<evidence type="ECO:0000313" key="2">
    <source>
        <dbReference type="EMBL" id="MFB9646837.1"/>
    </source>
</evidence>
<comment type="caution">
    <text evidence="2">The sequence shown here is derived from an EMBL/GenBank/DDBJ whole genome shotgun (WGS) entry which is preliminary data.</text>
</comment>
<name>A0ABV5T4K4_9MICO</name>
<sequence>MNLIRLLAAGAIAGAAGTAAMDVLWYRRYRREHGQEGFLRWELAADVTDWEAAPAPGQVGRELEQLVTRRTPPDAWARPTTNVVHWATGVGWGVNLALAKVALPGSRSLGLALGPVAWITSYAVLPLMKVYKPIWKYDARTLGKDLSAHLVYGVVTAGVYALLVRRPRLRTR</sequence>
<evidence type="ECO:0000256" key="1">
    <source>
        <dbReference type="SAM" id="Phobius"/>
    </source>
</evidence>
<organism evidence="2 3">
    <name type="scientific">Microbacterium terregens</name>
    <dbReference type="NCBI Taxonomy" id="69363"/>
    <lineage>
        <taxon>Bacteria</taxon>
        <taxon>Bacillati</taxon>
        <taxon>Actinomycetota</taxon>
        <taxon>Actinomycetes</taxon>
        <taxon>Micrococcales</taxon>
        <taxon>Microbacteriaceae</taxon>
        <taxon>Microbacterium</taxon>
    </lineage>
</organism>
<dbReference type="RefSeq" id="WP_344715090.1">
    <property type="nucleotide sequence ID" value="NZ_BAAAWH010000001.1"/>
</dbReference>
<feature type="transmembrane region" description="Helical" evidence="1">
    <location>
        <begin position="148"/>
        <end position="164"/>
    </location>
</feature>
<feature type="transmembrane region" description="Helical" evidence="1">
    <location>
        <begin position="6"/>
        <end position="26"/>
    </location>
</feature>
<keyword evidence="1" id="KW-0472">Membrane</keyword>
<keyword evidence="1" id="KW-1133">Transmembrane helix</keyword>
<evidence type="ECO:0008006" key="4">
    <source>
        <dbReference type="Google" id="ProtNLM"/>
    </source>
</evidence>
<dbReference type="Proteomes" id="UP001589611">
    <property type="component" value="Unassembled WGS sequence"/>
</dbReference>
<keyword evidence="1" id="KW-0812">Transmembrane</keyword>
<dbReference type="EMBL" id="JBHMBE010000004">
    <property type="protein sequence ID" value="MFB9646837.1"/>
    <property type="molecule type" value="Genomic_DNA"/>
</dbReference>
<protein>
    <recommendedName>
        <fullName evidence="4">DUF1440 domain-containing protein</fullName>
    </recommendedName>
</protein>